<dbReference type="SMART" id="SM00406">
    <property type="entry name" value="IGv"/>
    <property type="match status" value="2"/>
</dbReference>
<dbReference type="EMBL" id="JAAMOB010000002">
    <property type="protein sequence ID" value="KAF4117437.1"/>
    <property type="molecule type" value="Genomic_DNA"/>
</dbReference>
<dbReference type="AlphaFoldDB" id="A0A7J6DDN8"/>
<keyword evidence="5" id="KW-1279">T cell receptor</keyword>
<evidence type="ECO:0000256" key="6">
    <source>
        <dbReference type="SAM" id="SignalP"/>
    </source>
</evidence>
<evidence type="ECO:0000313" key="8">
    <source>
        <dbReference type="EMBL" id="KAF4117437.1"/>
    </source>
</evidence>
<dbReference type="InterPro" id="IPR051287">
    <property type="entry name" value="TCR_variable_region"/>
</dbReference>
<organism evidence="8 9">
    <name type="scientific">Onychostoma macrolepis</name>
    <dbReference type="NCBI Taxonomy" id="369639"/>
    <lineage>
        <taxon>Eukaryota</taxon>
        <taxon>Metazoa</taxon>
        <taxon>Chordata</taxon>
        <taxon>Craniata</taxon>
        <taxon>Vertebrata</taxon>
        <taxon>Euteleostomi</taxon>
        <taxon>Actinopterygii</taxon>
        <taxon>Neopterygii</taxon>
        <taxon>Teleostei</taxon>
        <taxon>Ostariophysi</taxon>
        <taxon>Cypriniformes</taxon>
        <taxon>Cyprinidae</taxon>
        <taxon>Acrossocheilinae</taxon>
        <taxon>Onychostoma</taxon>
    </lineage>
</organism>
<name>A0A7J6DDN8_9TELE</name>
<keyword evidence="3" id="KW-0675">Receptor</keyword>
<dbReference type="Pfam" id="PF07686">
    <property type="entry name" value="V-set"/>
    <property type="match status" value="2"/>
</dbReference>
<feature type="domain" description="Ig-like" evidence="7">
    <location>
        <begin position="156"/>
        <end position="256"/>
    </location>
</feature>
<evidence type="ECO:0000256" key="4">
    <source>
        <dbReference type="ARBA" id="ARBA00023319"/>
    </source>
</evidence>
<feature type="chain" id="PRO_5029687155" description="Ig-like domain-containing protein" evidence="6">
    <location>
        <begin position="19"/>
        <end position="281"/>
    </location>
</feature>
<comment type="caution">
    <text evidence="8">The sequence shown here is derived from an EMBL/GenBank/DDBJ whole genome shotgun (WGS) entry which is preliminary data.</text>
</comment>
<dbReference type="Gene3D" id="2.60.40.10">
    <property type="entry name" value="Immunoglobulins"/>
    <property type="match status" value="2"/>
</dbReference>
<dbReference type="PROSITE" id="PS50835">
    <property type="entry name" value="IG_LIKE"/>
    <property type="match status" value="2"/>
</dbReference>
<protein>
    <recommendedName>
        <fullName evidence="7">Ig-like domain-containing protein</fullName>
    </recommendedName>
</protein>
<evidence type="ECO:0000256" key="5">
    <source>
        <dbReference type="ARBA" id="ARBA00043266"/>
    </source>
</evidence>
<gene>
    <name evidence="8" type="ORF">G5714_001990</name>
</gene>
<accession>A0A7J6DDN8</accession>
<feature type="signal peptide" evidence="6">
    <location>
        <begin position="1"/>
        <end position="18"/>
    </location>
</feature>
<dbReference type="OrthoDB" id="9631130at2759"/>
<dbReference type="InterPro" id="IPR013106">
    <property type="entry name" value="Ig_V-set"/>
</dbReference>
<dbReference type="InterPro" id="IPR013783">
    <property type="entry name" value="Ig-like_fold"/>
</dbReference>
<keyword evidence="4" id="KW-0393">Immunoglobulin domain</keyword>
<dbReference type="GO" id="GO:0042101">
    <property type="term" value="C:T cell receptor complex"/>
    <property type="evidence" value="ECO:0007669"/>
    <property type="project" value="UniProtKB-KW"/>
</dbReference>
<dbReference type="InterPro" id="IPR007110">
    <property type="entry name" value="Ig-like_dom"/>
</dbReference>
<evidence type="ECO:0000256" key="2">
    <source>
        <dbReference type="ARBA" id="ARBA00023130"/>
    </source>
</evidence>
<evidence type="ECO:0000313" key="9">
    <source>
        <dbReference type="Proteomes" id="UP000579812"/>
    </source>
</evidence>
<evidence type="ECO:0000259" key="7">
    <source>
        <dbReference type="PROSITE" id="PS50835"/>
    </source>
</evidence>
<dbReference type="SMART" id="SM00409">
    <property type="entry name" value="IG"/>
    <property type="match status" value="2"/>
</dbReference>
<feature type="domain" description="Ig-like" evidence="7">
    <location>
        <begin position="4"/>
        <end position="122"/>
    </location>
</feature>
<keyword evidence="1 6" id="KW-0732">Signal</keyword>
<reference evidence="8 9" key="1">
    <citation type="submission" date="2020-04" db="EMBL/GenBank/DDBJ databases">
        <title>Chromosome-level genome assembly of a cyprinid fish Onychostoma macrolepis by integration of Nanopore Sequencing, Bionano and Hi-C technology.</title>
        <authorList>
            <person name="Wang D."/>
        </authorList>
    </citation>
    <scope>NUCLEOTIDE SEQUENCE [LARGE SCALE GENOMIC DNA]</scope>
    <source>
        <strain evidence="8">SWU-2019</strain>
        <tissue evidence="8">Muscle</tissue>
    </source>
</reference>
<dbReference type="PANTHER" id="PTHR19367:SF18">
    <property type="entry name" value="T CELL RECEPTOR ALPHA VARIABLE 16"/>
    <property type="match status" value="1"/>
</dbReference>
<dbReference type="Proteomes" id="UP000579812">
    <property type="component" value="Unassembled WGS sequence"/>
</dbReference>
<keyword evidence="5" id="KW-0391">Immunity</keyword>
<evidence type="ECO:0000256" key="1">
    <source>
        <dbReference type="ARBA" id="ARBA00022729"/>
    </source>
</evidence>
<dbReference type="InterPro" id="IPR036179">
    <property type="entry name" value="Ig-like_dom_sf"/>
</dbReference>
<dbReference type="InterPro" id="IPR003599">
    <property type="entry name" value="Ig_sub"/>
</dbReference>
<keyword evidence="2" id="KW-1064">Adaptive immunity</keyword>
<sequence>MCLPVFLILVLHTGNILTNMITSHDLQKPVLEGKNVTLTCNYSGVPDNLHWYRQYPRSTPKFLLYIYESGLMSDNIPQRLTPRINKNTKRVDLEISSAAVTDSAVYYCALRPTVTGNKATLYENMKQRQIAVMMFLCILILLSIIQDECFAQTIKPLQDRTQVTEGKPVNLSCKYDVSAQSLLWYRQYPGSGLEFLLLVVESSKKTVVHADPPIPRLDGEMSMKDKRVDLMISSAEVTDSALYYCALVPTVRENTTPLYKNLQPCSMCNTQMVLKLNHYVK</sequence>
<dbReference type="PANTHER" id="PTHR19367">
    <property type="entry name" value="T-CELL RECEPTOR ALPHA CHAIN V REGION"/>
    <property type="match status" value="1"/>
</dbReference>
<dbReference type="SUPFAM" id="SSF48726">
    <property type="entry name" value="Immunoglobulin"/>
    <property type="match status" value="2"/>
</dbReference>
<keyword evidence="9" id="KW-1185">Reference proteome</keyword>
<proteinExistence type="predicted"/>
<evidence type="ECO:0000256" key="3">
    <source>
        <dbReference type="ARBA" id="ARBA00023170"/>
    </source>
</evidence>
<dbReference type="GO" id="GO:0002250">
    <property type="term" value="P:adaptive immune response"/>
    <property type="evidence" value="ECO:0007669"/>
    <property type="project" value="UniProtKB-KW"/>
</dbReference>